<dbReference type="InterPro" id="IPR052035">
    <property type="entry name" value="ZnF_BED_domain_contain"/>
</dbReference>
<feature type="non-terminal residue" evidence="3">
    <location>
        <position position="398"/>
    </location>
</feature>
<proteinExistence type="predicted"/>
<dbReference type="SUPFAM" id="SSF53098">
    <property type="entry name" value="Ribonuclease H-like"/>
    <property type="match status" value="1"/>
</dbReference>
<dbReference type="PANTHER" id="PTHR46481:SF7">
    <property type="entry name" value="ZINC FINGER BED DOMAIN-CONTAINING PROTEIN RICESLEEPER 2-LIKE"/>
    <property type="match status" value="1"/>
</dbReference>
<evidence type="ECO:0000259" key="2">
    <source>
        <dbReference type="Pfam" id="PF10683"/>
    </source>
</evidence>
<feature type="compositionally biased region" description="Basic residues" evidence="1">
    <location>
        <begin position="382"/>
        <end position="398"/>
    </location>
</feature>
<sequence length="398" mass="46000">MSVADSEQSVLSKAELQRLIASDNPKISFKKPTNKRRECWTNYSQIYHENNPQDYIMCLQCKSVLRWAKDHGTRVMTPHNCSKPKPVSTTPSRQRTISSYCEQPSLSKECSSIQKRITETCVEYCAVDGRPFESVAGSGFQKLAKQLIYAGATLGTSINSSELLPHPSTISRNVEHVYLNLKKQLISLCAPLECFCITCDFWTAKITGVHYGGISLHYIDEELYTLQWSIFDVSFIFESFFYELPSVLSDEHKKNYLKVDRDNLESICKYLKQFHDIIEKLSCEKSPTIHLVVPYKQFLINLSIINENDDQLIIPLKNYIAKELPDYWIMKDILFIATILHPNLKSFNHTPHQKYYAEALLKSEFDKYHDLQQRPSSSNNNNKKRKQIHEHKRANLAS</sequence>
<name>A0A8S2UUJ8_9BILA</name>
<evidence type="ECO:0000313" key="3">
    <source>
        <dbReference type="EMBL" id="CAF4362398.1"/>
    </source>
</evidence>
<dbReference type="AlphaFoldDB" id="A0A8S2UUJ8"/>
<organism evidence="3 4">
    <name type="scientific">Rotaria magnacalcarata</name>
    <dbReference type="NCBI Taxonomy" id="392030"/>
    <lineage>
        <taxon>Eukaryota</taxon>
        <taxon>Metazoa</taxon>
        <taxon>Spiralia</taxon>
        <taxon>Gnathifera</taxon>
        <taxon>Rotifera</taxon>
        <taxon>Eurotatoria</taxon>
        <taxon>Bdelloidea</taxon>
        <taxon>Philodinida</taxon>
        <taxon>Philodinidae</taxon>
        <taxon>Rotaria</taxon>
    </lineage>
</organism>
<dbReference type="Pfam" id="PF10683">
    <property type="entry name" value="DBD_Tnp_Hermes"/>
    <property type="match status" value="1"/>
</dbReference>
<dbReference type="EMBL" id="CAJOBI010048984">
    <property type="protein sequence ID" value="CAF4362398.1"/>
    <property type="molecule type" value="Genomic_DNA"/>
</dbReference>
<evidence type="ECO:0000256" key="1">
    <source>
        <dbReference type="SAM" id="MobiDB-lite"/>
    </source>
</evidence>
<feature type="domain" description="Hermes trasposase DNA-binding" evidence="2">
    <location>
        <begin position="114"/>
        <end position="169"/>
    </location>
</feature>
<dbReference type="PANTHER" id="PTHR46481">
    <property type="entry name" value="ZINC FINGER BED DOMAIN-CONTAINING PROTEIN 4"/>
    <property type="match status" value="1"/>
</dbReference>
<comment type="caution">
    <text evidence="3">The sequence shown here is derived from an EMBL/GenBank/DDBJ whole genome shotgun (WGS) entry which is preliminary data.</text>
</comment>
<protein>
    <recommendedName>
        <fullName evidence="2">Hermes trasposase DNA-binding domain-containing protein</fullName>
    </recommendedName>
</protein>
<evidence type="ECO:0000313" key="4">
    <source>
        <dbReference type="Proteomes" id="UP000676336"/>
    </source>
</evidence>
<dbReference type="InterPro" id="IPR018473">
    <property type="entry name" value="Hermes_transposase_DNA-db"/>
</dbReference>
<dbReference type="SUPFAM" id="SSF140996">
    <property type="entry name" value="Hermes dimerisation domain"/>
    <property type="match status" value="1"/>
</dbReference>
<accession>A0A8S2UUJ8</accession>
<feature type="region of interest" description="Disordered" evidence="1">
    <location>
        <begin position="371"/>
        <end position="398"/>
    </location>
</feature>
<dbReference type="InterPro" id="IPR012337">
    <property type="entry name" value="RNaseH-like_sf"/>
</dbReference>
<reference evidence="3" key="1">
    <citation type="submission" date="2021-02" db="EMBL/GenBank/DDBJ databases">
        <authorList>
            <person name="Nowell W R."/>
        </authorList>
    </citation>
    <scope>NUCLEOTIDE SEQUENCE</scope>
</reference>
<gene>
    <name evidence="3" type="ORF">SMN809_LOCUS28764</name>
</gene>
<dbReference type="Proteomes" id="UP000676336">
    <property type="component" value="Unassembled WGS sequence"/>
</dbReference>
<dbReference type="Gene3D" id="1.10.10.1070">
    <property type="entry name" value="Zinc finger, BED domain-containing"/>
    <property type="match status" value="1"/>
</dbReference>